<dbReference type="STRING" id="1908236.BEN48_06500"/>
<accession>A0A1G1SRI4</accession>
<dbReference type="AlphaFoldDB" id="A0A1G1SRI4"/>
<sequence length="168" mass="18823">MWEHQSLFRVSAQLFAEGIFNLLDRSLRPEVFLLGFASSKEADEPGAVIIEPSTMRYSPLDFKDVKGIAATLETDTGPQGIVYHLHPNDHDRTAKHHWYELVCRATETTLQDLATSRNENRRSFCAVPVSLQGYLVTVVLQLSTDCYDGYYTLPKSTAGRPVNLPHAA</sequence>
<dbReference type="InterPro" id="IPR048554">
    <property type="entry name" value="DACNG"/>
</dbReference>
<name>A0A1G1SRI4_9BACT</name>
<comment type="caution">
    <text evidence="2">The sequence shown here is derived from an EMBL/GenBank/DDBJ whole genome shotgun (WGS) entry which is preliminary data.</text>
</comment>
<dbReference type="Proteomes" id="UP000177791">
    <property type="component" value="Unassembled WGS sequence"/>
</dbReference>
<keyword evidence="3" id="KW-1185">Reference proteome</keyword>
<proteinExistence type="predicted"/>
<dbReference type="EMBL" id="MDZC01000123">
    <property type="protein sequence ID" value="OGX81246.1"/>
    <property type="molecule type" value="Genomic_DNA"/>
</dbReference>
<feature type="domain" description="Probable sensor" evidence="1">
    <location>
        <begin position="1"/>
        <end position="161"/>
    </location>
</feature>
<reference evidence="2 3" key="1">
    <citation type="submission" date="2016-08" db="EMBL/GenBank/DDBJ databases">
        <title>Hymenobacter coccineus sp. nov., Hymenobacter lapidarius sp. nov. and Hymenobacter glacialis sp. nov., isolated from Antarctic soil.</title>
        <authorList>
            <person name="Sedlacek I."/>
            <person name="Kralova S."/>
            <person name="Kyrova K."/>
            <person name="Maslanova I."/>
            <person name="Stankova E."/>
            <person name="Vrbovska V."/>
            <person name="Nemec M."/>
            <person name="Bartak M."/>
            <person name="Svec P."/>
            <person name="Busse H.-J."/>
            <person name="Pantucek R."/>
        </authorList>
    </citation>
    <scope>NUCLEOTIDE SEQUENCE [LARGE SCALE GENOMIC DNA]</scope>
    <source>
        <strain evidence="2 3">CCM 8648</strain>
    </source>
</reference>
<gene>
    <name evidence="2" type="ORF">BEN48_06500</name>
</gene>
<evidence type="ECO:0000313" key="2">
    <source>
        <dbReference type="EMBL" id="OGX81246.1"/>
    </source>
</evidence>
<dbReference type="RefSeq" id="WP_070736246.1">
    <property type="nucleotide sequence ID" value="NZ_MDZC01000123.1"/>
</dbReference>
<organism evidence="2 3">
    <name type="scientific">Hymenobacter glacialis</name>
    <dbReference type="NCBI Taxonomy" id="1908236"/>
    <lineage>
        <taxon>Bacteria</taxon>
        <taxon>Pseudomonadati</taxon>
        <taxon>Bacteroidota</taxon>
        <taxon>Cytophagia</taxon>
        <taxon>Cytophagales</taxon>
        <taxon>Hymenobacteraceae</taxon>
        <taxon>Hymenobacter</taxon>
    </lineage>
</organism>
<dbReference type="Pfam" id="PF21752">
    <property type="entry name" value="DACNG"/>
    <property type="match status" value="1"/>
</dbReference>
<protein>
    <recommendedName>
        <fullName evidence="1">Probable sensor domain-containing protein</fullName>
    </recommendedName>
</protein>
<evidence type="ECO:0000259" key="1">
    <source>
        <dbReference type="Pfam" id="PF21752"/>
    </source>
</evidence>
<evidence type="ECO:0000313" key="3">
    <source>
        <dbReference type="Proteomes" id="UP000177791"/>
    </source>
</evidence>